<reference evidence="4" key="2">
    <citation type="submission" date="2023-06" db="EMBL/GenBank/DDBJ databases">
        <authorList>
            <person name="Lucena T."/>
            <person name="Sun Q."/>
        </authorList>
    </citation>
    <scope>NUCLEOTIDE SEQUENCE</scope>
    <source>
        <strain evidence="4">CECT 7703</strain>
    </source>
</reference>
<dbReference type="PIRSF" id="PIRSF002825">
    <property type="entry name" value="CfbpA"/>
    <property type="match status" value="1"/>
</dbReference>
<dbReference type="Gene3D" id="3.40.190.10">
    <property type="entry name" value="Periplasmic binding protein-like II"/>
    <property type="match status" value="2"/>
</dbReference>
<dbReference type="InterPro" id="IPR006059">
    <property type="entry name" value="SBP"/>
</dbReference>
<comment type="caution">
    <text evidence="4">The sequence shown here is derived from an EMBL/GenBank/DDBJ whole genome shotgun (WGS) entry which is preliminary data.</text>
</comment>
<dbReference type="SUPFAM" id="SSF53850">
    <property type="entry name" value="Periplasmic binding protein-like II"/>
    <property type="match status" value="1"/>
</dbReference>
<dbReference type="PANTHER" id="PTHR30006:SF15">
    <property type="entry name" value="IRON-UTILIZATION PERIPLASMIC PROTEIN"/>
    <property type="match status" value="1"/>
</dbReference>
<name>A0ABT8B2H0_9NEIS</name>
<protein>
    <submittedName>
        <fullName evidence="4">Fe(3+) ABC transporter substrate-binding protein</fullName>
    </submittedName>
</protein>
<gene>
    <name evidence="4" type="ORF">QWZ03_06660</name>
</gene>
<dbReference type="Pfam" id="PF13416">
    <property type="entry name" value="SBP_bac_8"/>
    <property type="match status" value="1"/>
</dbReference>
<dbReference type="EMBL" id="JAUFPU010000004">
    <property type="protein sequence ID" value="MDN3576443.1"/>
    <property type="molecule type" value="Genomic_DNA"/>
</dbReference>
<organism evidence="4 5">
    <name type="scientific">Chitinimonas viridis</name>
    <dbReference type="NCBI Taxonomy" id="664880"/>
    <lineage>
        <taxon>Bacteria</taxon>
        <taxon>Pseudomonadati</taxon>
        <taxon>Pseudomonadota</taxon>
        <taxon>Betaproteobacteria</taxon>
        <taxon>Neisseriales</taxon>
        <taxon>Chitinibacteraceae</taxon>
        <taxon>Chitinimonas</taxon>
    </lineage>
</organism>
<dbReference type="CDD" id="cd13542">
    <property type="entry name" value="PBP2_FutA1_ilke"/>
    <property type="match status" value="1"/>
</dbReference>
<dbReference type="Proteomes" id="UP001180081">
    <property type="component" value="Unassembled WGS sequence"/>
</dbReference>
<keyword evidence="5" id="KW-1185">Reference proteome</keyword>
<evidence type="ECO:0000313" key="5">
    <source>
        <dbReference type="Proteomes" id="UP001180081"/>
    </source>
</evidence>
<evidence type="ECO:0000313" key="4">
    <source>
        <dbReference type="EMBL" id="MDN3576443.1"/>
    </source>
</evidence>
<feature type="chain" id="PRO_5046783847" evidence="3">
    <location>
        <begin position="21"/>
        <end position="330"/>
    </location>
</feature>
<dbReference type="PANTHER" id="PTHR30006">
    <property type="entry name" value="THIAMINE-BINDING PERIPLASMIC PROTEIN-RELATED"/>
    <property type="match status" value="1"/>
</dbReference>
<keyword evidence="2 3" id="KW-0732">Signal</keyword>
<dbReference type="InterPro" id="IPR026045">
    <property type="entry name" value="Ferric-bd"/>
</dbReference>
<comment type="similarity">
    <text evidence="1">Belongs to the bacterial solute-binding protein 1 family.</text>
</comment>
<reference evidence="4" key="1">
    <citation type="journal article" date="2014" name="Int. J. Syst. Evol. Microbiol.">
        <title>Complete genome of a new Firmicutes species belonging to the dominant human colonic microbiota ('Ruminococcus bicirculans') reveals two chromosomes and a selective capacity to utilize plant glucans.</title>
        <authorList>
            <consortium name="NISC Comparative Sequencing Program"/>
            <person name="Wegmann U."/>
            <person name="Louis P."/>
            <person name="Goesmann A."/>
            <person name="Henrissat B."/>
            <person name="Duncan S.H."/>
            <person name="Flint H.J."/>
        </authorList>
    </citation>
    <scope>NUCLEOTIDE SEQUENCE</scope>
    <source>
        <strain evidence="4">CECT 7703</strain>
    </source>
</reference>
<sequence length="330" mass="36430">MKFRPLLLAAAFVAAMPAMAEEVTVYSARIESLIKPLFDAYTKETGVQVKFVTDKEGPLMERIKAEGANTPADVLLTVDAGVLWQAEQMGLLKPVKSTVLEANVPAHLRDPKGSWYGLSVRARTMFYNTQKLKPAQLASYEDLADPKWKGKLCLRTSKKVYNQSLVATMIARLGEAKTEQIVRGWVANLATDPFSDDTMMLKAVAAGQCEVGIANTYYYGRLMEKEPTLPLAVFWPNQKTTGVHVNISGAGVTRHAKNEKGALKLIEWLSSEKAQNLYADVNMEYPVNTKVKPDAKVAAWGDFKHDYINVAKAGELQAAAVKLMDRAGYR</sequence>
<proteinExistence type="inferred from homology"/>
<feature type="signal peptide" evidence="3">
    <location>
        <begin position="1"/>
        <end position="20"/>
    </location>
</feature>
<evidence type="ECO:0000256" key="1">
    <source>
        <dbReference type="ARBA" id="ARBA00008520"/>
    </source>
</evidence>
<evidence type="ECO:0000256" key="3">
    <source>
        <dbReference type="SAM" id="SignalP"/>
    </source>
</evidence>
<evidence type="ECO:0000256" key="2">
    <source>
        <dbReference type="ARBA" id="ARBA00022729"/>
    </source>
</evidence>
<dbReference type="RefSeq" id="WP_290331995.1">
    <property type="nucleotide sequence ID" value="NZ_JAUFPU010000004.1"/>
</dbReference>
<accession>A0ABT8B2H0</accession>